<feature type="region of interest" description="Disordered" evidence="1">
    <location>
        <begin position="184"/>
        <end position="223"/>
    </location>
</feature>
<dbReference type="Proteomes" id="UP001500683">
    <property type="component" value="Unassembled WGS sequence"/>
</dbReference>
<keyword evidence="2" id="KW-0812">Transmembrane</keyword>
<dbReference type="EMBL" id="BAAAZG010000019">
    <property type="protein sequence ID" value="GAA4073906.1"/>
    <property type="molecule type" value="Genomic_DNA"/>
</dbReference>
<reference evidence="4" key="1">
    <citation type="journal article" date="2019" name="Int. J. Syst. Evol. Microbiol.">
        <title>The Global Catalogue of Microorganisms (GCM) 10K type strain sequencing project: providing services to taxonomists for standard genome sequencing and annotation.</title>
        <authorList>
            <consortium name="The Broad Institute Genomics Platform"/>
            <consortium name="The Broad Institute Genome Sequencing Center for Infectious Disease"/>
            <person name="Wu L."/>
            <person name="Ma J."/>
        </authorList>
    </citation>
    <scope>NUCLEOTIDE SEQUENCE [LARGE SCALE GENOMIC DNA]</scope>
    <source>
        <strain evidence="4">JCM 16702</strain>
    </source>
</reference>
<sequence length="396" mass="40012">MGYPGDQGKTGGWPSEQPPSAPYGPAPERPEEAPHGGPSWGDPWEERPRHAAASAPEGPSGTQAVTPSFGQAPDGPGGHGAPGETQTYDSGYGQGFGQGYGPEFGQAPGPGPNGEFADFGPGPGGPGAPGPGGPDGPEPPDGTDGQEAPRQRRPNLALIIGGAAAAGLLLVGGGFVVSSMLEDDGGAKPATASATPTQAAPSPTPSPTVPSLEPVKLKSRTTDPTPLTLKEIFGKRSFKAGGMKYSRVAWHSKRGCTGTVAGTALVNALRKGGCSQALRATYVRGDGALIGSVGVFNLRTEAAAKSAVKAAGAKSAALQPLPGPGITKNIGKGEALGTVEARGHYLVITWIQRPDGKKIPEASYKAVTTFGRQVIKGSNLSFALAYRETEGKPFGN</sequence>
<keyword evidence="2" id="KW-0472">Membrane</keyword>
<feature type="region of interest" description="Disordered" evidence="1">
    <location>
        <begin position="1"/>
        <end position="149"/>
    </location>
</feature>
<evidence type="ECO:0000256" key="1">
    <source>
        <dbReference type="SAM" id="MobiDB-lite"/>
    </source>
</evidence>
<feature type="transmembrane region" description="Helical" evidence="2">
    <location>
        <begin position="156"/>
        <end position="181"/>
    </location>
</feature>
<evidence type="ECO:0000313" key="3">
    <source>
        <dbReference type="EMBL" id="GAA4073906.1"/>
    </source>
</evidence>
<evidence type="ECO:0000313" key="4">
    <source>
        <dbReference type="Proteomes" id="UP001500683"/>
    </source>
</evidence>
<protein>
    <submittedName>
        <fullName evidence="3">Uncharacterized protein</fullName>
    </submittedName>
</protein>
<feature type="compositionally biased region" description="Pro residues" evidence="1">
    <location>
        <begin position="123"/>
        <end position="140"/>
    </location>
</feature>
<feature type="compositionally biased region" description="Low complexity" evidence="1">
    <location>
        <begin position="189"/>
        <end position="201"/>
    </location>
</feature>
<feature type="compositionally biased region" description="Gly residues" evidence="1">
    <location>
        <begin position="92"/>
        <end position="102"/>
    </location>
</feature>
<keyword evidence="2" id="KW-1133">Transmembrane helix</keyword>
<comment type="caution">
    <text evidence="3">The sequence shown here is derived from an EMBL/GenBank/DDBJ whole genome shotgun (WGS) entry which is preliminary data.</text>
</comment>
<name>A0ABP7VSZ5_9ACTN</name>
<gene>
    <name evidence="3" type="ORF">GCM10022214_33120</name>
</gene>
<proteinExistence type="predicted"/>
<feature type="compositionally biased region" description="Polar residues" evidence="1">
    <location>
        <begin position="60"/>
        <end position="69"/>
    </location>
</feature>
<feature type="compositionally biased region" description="Pro residues" evidence="1">
    <location>
        <begin position="16"/>
        <end position="27"/>
    </location>
</feature>
<accession>A0ABP7VSZ5</accession>
<dbReference type="RefSeq" id="WP_344947626.1">
    <property type="nucleotide sequence ID" value="NZ_BAAAZG010000019.1"/>
</dbReference>
<keyword evidence="4" id="KW-1185">Reference proteome</keyword>
<organism evidence="3 4">
    <name type="scientific">Actinomadura miaoliensis</name>
    <dbReference type="NCBI Taxonomy" id="430685"/>
    <lineage>
        <taxon>Bacteria</taxon>
        <taxon>Bacillati</taxon>
        <taxon>Actinomycetota</taxon>
        <taxon>Actinomycetes</taxon>
        <taxon>Streptosporangiales</taxon>
        <taxon>Thermomonosporaceae</taxon>
        <taxon>Actinomadura</taxon>
    </lineage>
</organism>
<evidence type="ECO:0000256" key="2">
    <source>
        <dbReference type="SAM" id="Phobius"/>
    </source>
</evidence>